<keyword evidence="1" id="KW-1133">Transmembrane helix</keyword>
<sequence>MSQLKNMKVMTTAAMLCAVAIVLGFFKLPISNVIEIRFAGLPIAIAGYLFGPVVGGLVGGIADIGGYLIRPTGPYAPGFTIDTILTGVIFGYFLYKKEVSLKRIIAASLVNKIIVNILLNSFWLAVLYHLPFTATVISRLPKEAIMLPIHVIILLVIMKPISNLSIAKITAAK</sequence>
<dbReference type="Gene3D" id="1.10.1760.20">
    <property type="match status" value="1"/>
</dbReference>
<dbReference type="InterPro" id="IPR030949">
    <property type="entry name" value="ECF_S_folate_fam"/>
</dbReference>
<keyword evidence="3" id="KW-1185">Reference proteome</keyword>
<accession>A0A3G9JMC9</accession>
<dbReference type="AlphaFoldDB" id="A0A3G9JMC9"/>
<dbReference type="OrthoDB" id="4624at2"/>
<organism evidence="2 3">
    <name type="scientific">Intestinibaculum porci</name>
    <dbReference type="NCBI Taxonomy" id="2487118"/>
    <lineage>
        <taxon>Bacteria</taxon>
        <taxon>Bacillati</taxon>
        <taxon>Bacillota</taxon>
        <taxon>Erysipelotrichia</taxon>
        <taxon>Erysipelotrichales</taxon>
        <taxon>Erysipelotrichaceae</taxon>
        <taxon>Intestinibaculum</taxon>
    </lineage>
</organism>
<reference evidence="2 3" key="1">
    <citation type="submission" date="2018-11" db="EMBL/GenBank/DDBJ databases">
        <title>Novel Erysipelotrichaceae bacterium isolated from small intestine of a swine.</title>
        <authorList>
            <person name="Kim J.S."/>
            <person name="Choe H."/>
            <person name="Lee Y.R."/>
            <person name="Kim K.M."/>
            <person name="Park D.S."/>
        </authorList>
    </citation>
    <scope>NUCLEOTIDE SEQUENCE [LARGE SCALE GENOMIC DNA]</scope>
    <source>
        <strain evidence="2 3">SG0102</strain>
    </source>
</reference>
<feature type="transmembrane region" description="Helical" evidence="1">
    <location>
        <begin position="104"/>
        <end position="125"/>
    </location>
</feature>
<gene>
    <name evidence="2" type="ORF">SG0102_02920</name>
</gene>
<feature type="transmembrane region" description="Helical" evidence="1">
    <location>
        <begin position="38"/>
        <end position="62"/>
    </location>
</feature>
<feature type="transmembrane region" description="Helical" evidence="1">
    <location>
        <begin position="74"/>
        <end position="95"/>
    </location>
</feature>
<evidence type="ECO:0000256" key="1">
    <source>
        <dbReference type="SAM" id="Phobius"/>
    </source>
</evidence>
<dbReference type="InParanoid" id="A0A3G9JMC9"/>
<name>A0A3G9JMC9_9FIRM</name>
<feature type="transmembrane region" description="Helical" evidence="1">
    <location>
        <begin position="6"/>
        <end position="26"/>
    </location>
</feature>
<evidence type="ECO:0000313" key="2">
    <source>
        <dbReference type="EMBL" id="BBH25358.1"/>
    </source>
</evidence>
<evidence type="ECO:0008006" key="4">
    <source>
        <dbReference type="Google" id="ProtNLM"/>
    </source>
</evidence>
<keyword evidence="1" id="KW-0472">Membrane</keyword>
<dbReference type="RefSeq" id="WP_125118311.1">
    <property type="nucleotide sequence ID" value="NZ_AP019309.1"/>
</dbReference>
<dbReference type="EMBL" id="AP019309">
    <property type="protein sequence ID" value="BBH25358.1"/>
    <property type="molecule type" value="Genomic_DNA"/>
</dbReference>
<dbReference type="Pfam" id="PF12822">
    <property type="entry name" value="ECF_trnsprt"/>
    <property type="match status" value="1"/>
</dbReference>
<keyword evidence="1" id="KW-0812">Transmembrane</keyword>
<dbReference type="InterPro" id="IPR024529">
    <property type="entry name" value="ECF_trnsprt_substrate-spec"/>
</dbReference>
<evidence type="ECO:0000313" key="3">
    <source>
        <dbReference type="Proteomes" id="UP000268059"/>
    </source>
</evidence>
<dbReference type="GO" id="GO:0022857">
    <property type="term" value="F:transmembrane transporter activity"/>
    <property type="evidence" value="ECO:0007669"/>
    <property type="project" value="InterPro"/>
</dbReference>
<proteinExistence type="predicted"/>
<dbReference type="NCBIfam" id="TIGR04518">
    <property type="entry name" value="ECF_S_folT_fam"/>
    <property type="match status" value="1"/>
</dbReference>
<dbReference type="KEGG" id="ebm:SG0102_02920"/>
<protein>
    <recommendedName>
        <fullName evidence="4">Folate family ECF transporter S component</fullName>
    </recommendedName>
</protein>
<feature type="transmembrane region" description="Helical" evidence="1">
    <location>
        <begin position="145"/>
        <end position="166"/>
    </location>
</feature>
<dbReference type="Proteomes" id="UP000268059">
    <property type="component" value="Chromosome"/>
</dbReference>